<evidence type="ECO:0000256" key="9">
    <source>
        <dbReference type="ARBA" id="ARBA00022840"/>
    </source>
</evidence>
<evidence type="ECO:0000256" key="11">
    <source>
        <dbReference type="ARBA" id="ARBA00023152"/>
    </source>
</evidence>
<keyword evidence="14" id="KW-0812">Transmembrane</keyword>
<keyword evidence="14" id="KW-0472">Membrane</keyword>
<sequence>MLDKRVANLFCATWSYVLFGKYGMMFMVVNSETKDSNVKLLMEESSVDNKVNFYIVSFVKDAEVVHKLKNYLKSCGADIHVIVKIESVDSIPNLPSIIAASDRAMVARGDVGIELPIEEVPPLETAYEKFPLKVVQVRHIVALQTKATIPSGKMPPNIGQVLKNHMSEMFAYHATMMSNTLGTSIIVSTGTGFMTQVGLNLVLSWQLDNNYHLEDKMFFNGIRDVRKGIMAQQDTIGIGMNDRPKRKINPPRHLKDFI</sequence>
<comment type="cofactor">
    <cofactor evidence="1">
        <name>K(+)</name>
        <dbReference type="ChEBI" id="CHEBI:29103"/>
    </cofactor>
</comment>
<dbReference type="InterPro" id="IPR001697">
    <property type="entry name" value="Pyr_Knase"/>
</dbReference>
<dbReference type="PANTHER" id="PTHR11817">
    <property type="entry name" value="PYRUVATE KINASE"/>
    <property type="match status" value="1"/>
</dbReference>
<evidence type="ECO:0000256" key="5">
    <source>
        <dbReference type="ARBA" id="ARBA00022679"/>
    </source>
</evidence>
<protein>
    <recommendedName>
        <fullName evidence="4 13">Pyruvate kinase</fullName>
        <ecNumber evidence="4 13">2.7.1.40</ecNumber>
    </recommendedName>
</protein>
<keyword evidence="10 13" id="KW-0460">Magnesium</keyword>
<evidence type="ECO:0000256" key="14">
    <source>
        <dbReference type="SAM" id="Phobius"/>
    </source>
</evidence>
<dbReference type="SUPFAM" id="SSF51621">
    <property type="entry name" value="Phosphoenolpyruvate/pyruvate domain"/>
    <property type="match status" value="1"/>
</dbReference>
<evidence type="ECO:0000256" key="12">
    <source>
        <dbReference type="ARBA" id="ARBA00023317"/>
    </source>
</evidence>
<dbReference type="Gene3D" id="3.20.20.60">
    <property type="entry name" value="Phosphoenolpyruvate-binding domains"/>
    <property type="match status" value="1"/>
</dbReference>
<dbReference type="GO" id="GO:0030955">
    <property type="term" value="F:potassium ion binding"/>
    <property type="evidence" value="ECO:0007669"/>
    <property type="project" value="InterPro"/>
</dbReference>
<comment type="similarity">
    <text evidence="3 13">Belongs to the pyruvate kinase family.</text>
</comment>
<keyword evidence="9" id="KW-0067">ATP-binding</keyword>
<evidence type="ECO:0000313" key="16">
    <source>
        <dbReference type="EMBL" id="KHN17285.1"/>
    </source>
</evidence>
<dbReference type="GO" id="GO:0005524">
    <property type="term" value="F:ATP binding"/>
    <property type="evidence" value="ECO:0007669"/>
    <property type="project" value="UniProtKB-KW"/>
</dbReference>
<evidence type="ECO:0000256" key="4">
    <source>
        <dbReference type="ARBA" id="ARBA00012142"/>
    </source>
</evidence>
<evidence type="ECO:0000256" key="6">
    <source>
        <dbReference type="ARBA" id="ARBA00022723"/>
    </source>
</evidence>
<dbReference type="Pfam" id="PF00224">
    <property type="entry name" value="PK"/>
    <property type="match status" value="1"/>
</dbReference>
<keyword evidence="12 16" id="KW-0670">Pyruvate</keyword>
<keyword evidence="8 13" id="KW-0418">Kinase</keyword>
<reference evidence="16" key="1">
    <citation type="submission" date="2014-07" db="EMBL/GenBank/DDBJ databases">
        <title>Identification of a novel salt tolerance gene in wild soybean by whole-genome sequencing.</title>
        <authorList>
            <person name="Lam H.-M."/>
            <person name="Qi X."/>
            <person name="Li M.-W."/>
            <person name="Liu X."/>
            <person name="Xie M."/>
            <person name="Ni M."/>
            <person name="Xu X."/>
        </authorList>
    </citation>
    <scope>NUCLEOTIDE SEQUENCE [LARGE SCALE GENOMIC DNA]</scope>
    <source>
        <tissue evidence="16">Root</tissue>
    </source>
</reference>
<evidence type="ECO:0000256" key="10">
    <source>
        <dbReference type="ARBA" id="ARBA00022842"/>
    </source>
</evidence>
<comment type="pathway">
    <text evidence="2 13">Carbohydrate degradation; glycolysis; pyruvate from D-glyceraldehyde 3-phosphate: step 5/5.</text>
</comment>
<dbReference type="GO" id="GO:0000287">
    <property type="term" value="F:magnesium ion binding"/>
    <property type="evidence" value="ECO:0007669"/>
    <property type="project" value="InterPro"/>
</dbReference>
<dbReference type="InterPro" id="IPR018209">
    <property type="entry name" value="Pyrv_Knase_AS"/>
</dbReference>
<dbReference type="EC" id="2.7.1.40" evidence="4 13"/>
<feature type="transmembrane region" description="Helical" evidence="14">
    <location>
        <begin position="6"/>
        <end position="29"/>
    </location>
</feature>
<evidence type="ECO:0000259" key="15">
    <source>
        <dbReference type="Pfam" id="PF00224"/>
    </source>
</evidence>
<comment type="catalytic activity">
    <reaction evidence="13">
        <text>pyruvate + ATP = phosphoenolpyruvate + ADP + H(+)</text>
        <dbReference type="Rhea" id="RHEA:18157"/>
        <dbReference type="ChEBI" id="CHEBI:15361"/>
        <dbReference type="ChEBI" id="CHEBI:15378"/>
        <dbReference type="ChEBI" id="CHEBI:30616"/>
        <dbReference type="ChEBI" id="CHEBI:58702"/>
        <dbReference type="ChEBI" id="CHEBI:456216"/>
        <dbReference type="EC" id="2.7.1.40"/>
    </reaction>
</comment>
<evidence type="ECO:0000256" key="8">
    <source>
        <dbReference type="ARBA" id="ARBA00022777"/>
    </source>
</evidence>
<evidence type="ECO:0000256" key="2">
    <source>
        <dbReference type="ARBA" id="ARBA00004997"/>
    </source>
</evidence>
<evidence type="ECO:0000256" key="13">
    <source>
        <dbReference type="RuleBase" id="RU000504"/>
    </source>
</evidence>
<dbReference type="InterPro" id="IPR015813">
    <property type="entry name" value="Pyrv/PenolPyrv_kinase-like_dom"/>
</dbReference>
<dbReference type="GO" id="GO:0016301">
    <property type="term" value="F:kinase activity"/>
    <property type="evidence" value="ECO:0007669"/>
    <property type="project" value="UniProtKB-KW"/>
</dbReference>
<organism evidence="16">
    <name type="scientific">Glycine soja</name>
    <name type="common">Wild soybean</name>
    <dbReference type="NCBI Taxonomy" id="3848"/>
    <lineage>
        <taxon>Eukaryota</taxon>
        <taxon>Viridiplantae</taxon>
        <taxon>Streptophyta</taxon>
        <taxon>Embryophyta</taxon>
        <taxon>Tracheophyta</taxon>
        <taxon>Spermatophyta</taxon>
        <taxon>Magnoliopsida</taxon>
        <taxon>eudicotyledons</taxon>
        <taxon>Gunneridae</taxon>
        <taxon>Pentapetalae</taxon>
        <taxon>rosids</taxon>
        <taxon>fabids</taxon>
        <taxon>Fabales</taxon>
        <taxon>Fabaceae</taxon>
        <taxon>Papilionoideae</taxon>
        <taxon>50 kb inversion clade</taxon>
        <taxon>NPAAA clade</taxon>
        <taxon>indigoferoid/millettioid clade</taxon>
        <taxon>Phaseoleae</taxon>
        <taxon>Glycine</taxon>
        <taxon>Glycine subgen. Soja</taxon>
    </lineage>
</organism>
<dbReference type="EMBL" id="KN660356">
    <property type="protein sequence ID" value="KHN17285.1"/>
    <property type="molecule type" value="Genomic_DNA"/>
</dbReference>
<dbReference type="PROSITE" id="PS00110">
    <property type="entry name" value="PYRUVATE_KINASE"/>
    <property type="match status" value="1"/>
</dbReference>
<keyword evidence="7" id="KW-0547">Nucleotide-binding</keyword>
<evidence type="ECO:0000256" key="3">
    <source>
        <dbReference type="ARBA" id="ARBA00008663"/>
    </source>
</evidence>
<dbReference type="GO" id="GO:0004743">
    <property type="term" value="F:pyruvate kinase activity"/>
    <property type="evidence" value="ECO:0007669"/>
    <property type="project" value="UniProtKB-EC"/>
</dbReference>
<dbReference type="AlphaFoldDB" id="A0A0B2Q7U0"/>
<accession>A0A0B2Q7U0</accession>
<feature type="domain" description="Pyruvate kinase barrel" evidence="15">
    <location>
        <begin position="46"/>
        <end position="121"/>
    </location>
</feature>
<dbReference type="InterPro" id="IPR040442">
    <property type="entry name" value="Pyrv_kinase-like_dom_sf"/>
</dbReference>
<gene>
    <name evidence="16" type="ORF">glysoja_044571</name>
</gene>
<evidence type="ECO:0000256" key="7">
    <source>
        <dbReference type="ARBA" id="ARBA00022741"/>
    </source>
</evidence>
<dbReference type="Proteomes" id="UP000053555">
    <property type="component" value="Unassembled WGS sequence"/>
</dbReference>
<keyword evidence="5 13" id="KW-0808">Transferase</keyword>
<keyword evidence="11 13" id="KW-0324">Glycolysis</keyword>
<keyword evidence="6" id="KW-0479">Metal-binding</keyword>
<dbReference type="PRINTS" id="PR01050">
    <property type="entry name" value="PYRUVTKNASE"/>
</dbReference>
<evidence type="ECO:0000256" key="1">
    <source>
        <dbReference type="ARBA" id="ARBA00001958"/>
    </source>
</evidence>
<dbReference type="InterPro" id="IPR015793">
    <property type="entry name" value="Pyrv_Knase_brl"/>
</dbReference>
<keyword evidence="14" id="KW-1133">Transmembrane helix</keyword>
<dbReference type="UniPathway" id="UPA00109">
    <property type="reaction ID" value="UER00188"/>
</dbReference>
<proteinExistence type="inferred from homology"/>
<name>A0A0B2Q7U0_GLYSO</name>